<accession>A0A1A8P9B5</accession>
<dbReference type="EMBL" id="HAEG01006923">
    <property type="protein sequence ID" value="SBR77950.1"/>
    <property type="molecule type" value="Transcribed_RNA"/>
</dbReference>
<organism evidence="1">
    <name type="scientific">Nothobranchius pienaari</name>
    <dbReference type="NCBI Taxonomy" id="704102"/>
    <lineage>
        <taxon>Eukaryota</taxon>
        <taxon>Metazoa</taxon>
        <taxon>Chordata</taxon>
        <taxon>Craniata</taxon>
        <taxon>Vertebrata</taxon>
        <taxon>Euteleostomi</taxon>
        <taxon>Actinopterygii</taxon>
        <taxon>Neopterygii</taxon>
        <taxon>Teleostei</taxon>
        <taxon>Neoteleostei</taxon>
        <taxon>Acanthomorphata</taxon>
        <taxon>Ovalentaria</taxon>
        <taxon>Atherinomorphae</taxon>
        <taxon>Cyprinodontiformes</taxon>
        <taxon>Nothobranchiidae</taxon>
        <taxon>Nothobranchius</taxon>
    </lineage>
</organism>
<name>A0A1A8P9B5_9TELE</name>
<proteinExistence type="predicted"/>
<gene>
    <name evidence="1" type="primary">ADAMTSL3</name>
</gene>
<evidence type="ECO:0000313" key="1">
    <source>
        <dbReference type="EMBL" id="SBR77950.1"/>
    </source>
</evidence>
<sequence>MKPDPAILAQKKIYIQWTKIKKAKGMRVCTPVLPEITMEVHLFHLGYRLQVVKYEAVSTITVLTIDVLKGIAAVGLLSCVEDRTVPSACLGGEWMLGRHVRPHVEVDPSPEVYAV</sequence>
<dbReference type="AlphaFoldDB" id="A0A1A8P9B5"/>
<protein>
    <submittedName>
        <fullName evidence="1">ADAMTS-like 1</fullName>
    </submittedName>
</protein>
<reference evidence="1" key="1">
    <citation type="submission" date="2016-05" db="EMBL/GenBank/DDBJ databases">
        <authorList>
            <person name="Lavstsen T."/>
            <person name="Jespersen J.S."/>
        </authorList>
    </citation>
    <scope>NUCLEOTIDE SEQUENCE</scope>
    <source>
        <tissue evidence="1">Brain</tissue>
    </source>
</reference>
<reference evidence="1" key="2">
    <citation type="submission" date="2016-06" db="EMBL/GenBank/DDBJ databases">
        <title>The genome of a short-lived fish provides insights into sex chromosome evolution and the genetic control of aging.</title>
        <authorList>
            <person name="Reichwald K."/>
            <person name="Felder M."/>
            <person name="Petzold A."/>
            <person name="Koch P."/>
            <person name="Groth M."/>
            <person name="Platzer M."/>
        </authorList>
    </citation>
    <scope>NUCLEOTIDE SEQUENCE</scope>
    <source>
        <tissue evidence="1">Brain</tissue>
    </source>
</reference>